<name>A0ACB6ZAB0_THEGA</name>
<evidence type="ECO:0000313" key="1">
    <source>
        <dbReference type="EMBL" id="KAF9646645.1"/>
    </source>
</evidence>
<comment type="caution">
    <text evidence="1">The sequence shown here is derived from an EMBL/GenBank/DDBJ whole genome shotgun (WGS) entry which is preliminary data.</text>
</comment>
<proteinExistence type="predicted"/>
<reference evidence="1" key="1">
    <citation type="submission" date="2019-10" db="EMBL/GenBank/DDBJ databases">
        <authorList>
            <consortium name="DOE Joint Genome Institute"/>
            <person name="Kuo A."/>
            <person name="Miyauchi S."/>
            <person name="Kiss E."/>
            <person name="Drula E."/>
            <person name="Kohler A."/>
            <person name="Sanchez-Garcia M."/>
            <person name="Andreopoulos B."/>
            <person name="Barry K.W."/>
            <person name="Bonito G."/>
            <person name="Buee M."/>
            <person name="Carver A."/>
            <person name="Chen C."/>
            <person name="Cichocki N."/>
            <person name="Clum A."/>
            <person name="Culley D."/>
            <person name="Crous P.W."/>
            <person name="Fauchery L."/>
            <person name="Girlanda M."/>
            <person name="Hayes R."/>
            <person name="Keri Z."/>
            <person name="Labutti K."/>
            <person name="Lipzen A."/>
            <person name="Lombard V."/>
            <person name="Magnuson J."/>
            <person name="Maillard F."/>
            <person name="Morin E."/>
            <person name="Murat C."/>
            <person name="Nolan M."/>
            <person name="Ohm R."/>
            <person name="Pangilinan J."/>
            <person name="Pereira M."/>
            <person name="Perotto S."/>
            <person name="Peter M."/>
            <person name="Riley R."/>
            <person name="Sitrit Y."/>
            <person name="Stielow B."/>
            <person name="Szollosi G."/>
            <person name="Zifcakova L."/>
            <person name="Stursova M."/>
            <person name="Spatafora J.W."/>
            <person name="Tedersoo L."/>
            <person name="Vaario L.-M."/>
            <person name="Yamada A."/>
            <person name="Yan M."/>
            <person name="Wang P."/>
            <person name="Xu J."/>
            <person name="Bruns T."/>
            <person name="Baldrian P."/>
            <person name="Vilgalys R."/>
            <person name="Henrissat B."/>
            <person name="Grigoriev I.V."/>
            <person name="Hibbett D."/>
            <person name="Nagy L.G."/>
            <person name="Martin F.M."/>
        </authorList>
    </citation>
    <scope>NUCLEOTIDE SEQUENCE</scope>
    <source>
        <strain evidence="1">P2</strain>
    </source>
</reference>
<protein>
    <submittedName>
        <fullName evidence="1">Uncharacterized protein</fullName>
    </submittedName>
</protein>
<dbReference type="EMBL" id="MU118053">
    <property type="protein sequence ID" value="KAF9646645.1"/>
    <property type="molecule type" value="Genomic_DNA"/>
</dbReference>
<accession>A0ACB6ZAB0</accession>
<reference evidence="1" key="2">
    <citation type="journal article" date="2020" name="Nat. Commun.">
        <title>Large-scale genome sequencing of mycorrhizal fungi provides insights into the early evolution of symbiotic traits.</title>
        <authorList>
            <person name="Miyauchi S."/>
            <person name="Kiss E."/>
            <person name="Kuo A."/>
            <person name="Drula E."/>
            <person name="Kohler A."/>
            <person name="Sanchez-Garcia M."/>
            <person name="Morin E."/>
            <person name="Andreopoulos B."/>
            <person name="Barry K.W."/>
            <person name="Bonito G."/>
            <person name="Buee M."/>
            <person name="Carver A."/>
            <person name="Chen C."/>
            <person name="Cichocki N."/>
            <person name="Clum A."/>
            <person name="Culley D."/>
            <person name="Crous P.W."/>
            <person name="Fauchery L."/>
            <person name="Girlanda M."/>
            <person name="Hayes R.D."/>
            <person name="Keri Z."/>
            <person name="LaButti K."/>
            <person name="Lipzen A."/>
            <person name="Lombard V."/>
            <person name="Magnuson J."/>
            <person name="Maillard F."/>
            <person name="Murat C."/>
            <person name="Nolan M."/>
            <person name="Ohm R.A."/>
            <person name="Pangilinan J."/>
            <person name="Pereira M.F."/>
            <person name="Perotto S."/>
            <person name="Peter M."/>
            <person name="Pfister S."/>
            <person name="Riley R."/>
            <person name="Sitrit Y."/>
            <person name="Stielow J.B."/>
            <person name="Szollosi G."/>
            <person name="Zifcakova L."/>
            <person name="Stursova M."/>
            <person name="Spatafora J.W."/>
            <person name="Tedersoo L."/>
            <person name="Vaario L.M."/>
            <person name="Yamada A."/>
            <person name="Yan M."/>
            <person name="Wang P."/>
            <person name="Xu J."/>
            <person name="Bruns T."/>
            <person name="Baldrian P."/>
            <person name="Vilgalys R."/>
            <person name="Dunand C."/>
            <person name="Henrissat B."/>
            <person name="Grigoriev I.V."/>
            <person name="Hibbett D."/>
            <person name="Nagy L.G."/>
            <person name="Martin F.M."/>
        </authorList>
    </citation>
    <scope>NUCLEOTIDE SEQUENCE</scope>
    <source>
        <strain evidence="1">P2</strain>
    </source>
</reference>
<keyword evidence="2" id="KW-1185">Reference proteome</keyword>
<dbReference type="Proteomes" id="UP000886501">
    <property type="component" value="Unassembled WGS sequence"/>
</dbReference>
<gene>
    <name evidence="1" type="ORF">BDM02DRAFT_3188688</name>
</gene>
<organism evidence="1 2">
    <name type="scientific">Thelephora ganbajun</name>
    <name type="common">Ganba fungus</name>
    <dbReference type="NCBI Taxonomy" id="370292"/>
    <lineage>
        <taxon>Eukaryota</taxon>
        <taxon>Fungi</taxon>
        <taxon>Dikarya</taxon>
        <taxon>Basidiomycota</taxon>
        <taxon>Agaricomycotina</taxon>
        <taxon>Agaricomycetes</taxon>
        <taxon>Thelephorales</taxon>
        <taxon>Thelephoraceae</taxon>
        <taxon>Thelephora</taxon>
    </lineage>
</organism>
<sequence>MDRLSDKKRKKSSKPSPKRNCFGTPADVADEPLRFQEELEIGLNDERSNKRPRIMPQDDSGEDRELPVPEPSTSDVVVSGTEHGSDPTRENTTDTGEGQWGGRPAEASKVPEGDYKNTALMAPAILSHVPKEAADESSPLGPLKAVLRTIGVGCANNQETVAIRKIEYLLSRIVALEERFDSRPDGVEELRRRGRLIRELGRIEGKLRPLSEEPEPGRLAERARDNEEVYGLLEDLREAIFDYQKVQQMAIHDQGRKLILRRASSTVSPVQKGPSIDMVTAKGLPHAPRLLVERIGWDGEEHHRPDSHGEDFRRRITWGLVLLFARLRGPHLKLIFPTIAVQLARNYADFRPIFVPLVQSDPGIVHESLCSQMDKLIIRPLKESNVSTVIIIDALDECKDEEPASAILSVLGQFVSQIPKVKFFVTGRPKPRIRTGFRLPLLVEATDVFVLHDVEPSLINNDIQLFFRQGFLELAHRRHELDDWPTKEQLDLLCERAAGLFVYATATIKFVDHRNNDPREQLDRLLRSPESSAREGKTRLKENTTLDSLYMSILQEAFGDDDPEDDHKTRSILGAVILAANPLSPLTIATLLGFGTKSVFLRLSSIHSLLVLQEDIDHPVRPFHKSFPDFIADPTRCTNERFHVSPPNHHPELLAGYLELMTKMLEKNMCNLPDAIGNCEIKGLHERTERHLNPTVQYACRSWHKHLIDEHTVRTPAITSALHRFLEKKFLFWLEVLSVLGAAREAVDALEVAAKWLEVSPTLGLINDCFRFVIGFFEIISTSSPHIYHSALPLCPRQSIVRSLYEPHARPLARIVHGLPDSWESSMAATTFHDLIDAAVWSPCSRFIAALLGDDGTKIEILDAVTLKCITVLHPPLDPLCTSQPLAFSPDARSVTFFGNIPGGIMSWDLQTGGLVSAIELENQKACLSATYSACGTMVATFCRMNSTPTISIYNLLFGTRTYSHSPEGLTLEEVGFASSHTPAWVESLSIPDGFDSSHKYQFHPTSSRLAFATGRSVHVWDARDSKFLLEFTDAEDCRVTSISFSPDGRFFAYGTLDLEIHLWKESPTGYTLHRKFISNTRDFEPLFSPNGESIIAVGLESIQLWRTTDSVASLSGVSTPAFRGSKKAFIAGFSPDEASVAVARTEGETVVVLDLKSGIPRLMIDMGVKVYGVGVAGSAVVVVGEGKIVAWNLPARSHVLNSRVNINDRVLTTAFDHPSFPTWESWPITSVSSDLRRIAMVEWGRGIKSHCLHLYDTLTRHCLASVPIMYGISPWFTLDGCEVRLALHNGDTERWKIIEDSESNITGLEHLGSSSHPPGGFPWRSSRGYRVTDDHWVLSPSGKRLLWLPPNWRLNELCGMWSGRFRALFGSQLLEPVILEFGE</sequence>
<evidence type="ECO:0000313" key="2">
    <source>
        <dbReference type="Proteomes" id="UP000886501"/>
    </source>
</evidence>